<accession>A0A8H3MFG5</accession>
<sequence length="99" mass="11459">MKVSTSNFWTTNARKFQNKWKSTLVWKIDFSKHLKKQTFVGSFFGFGGDSLMKMGLSVETELFFLRSAVFLSGSLVETKLNTVTFGRIDNLRMINHQIR</sequence>
<comment type="caution">
    <text evidence="1">The sequence shown here is derived from an EMBL/GenBank/DDBJ whole genome shotgun (WGS) entry which is preliminary data.</text>
</comment>
<dbReference type="AlphaFoldDB" id="A0A8H3MFG5"/>
<gene>
    <name evidence="1" type="ORF">RCL2_002970400</name>
</gene>
<dbReference type="Proteomes" id="UP000615446">
    <property type="component" value="Unassembled WGS sequence"/>
</dbReference>
<dbReference type="EMBL" id="BLAL01000321">
    <property type="protein sequence ID" value="GET03362.1"/>
    <property type="molecule type" value="Genomic_DNA"/>
</dbReference>
<protein>
    <submittedName>
        <fullName evidence="1">Uncharacterized protein</fullName>
    </submittedName>
</protein>
<name>A0A8H3MFG5_9GLOM</name>
<evidence type="ECO:0000313" key="1">
    <source>
        <dbReference type="EMBL" id="GET03362.1"/>
    </source>
</evidence>
<proteinExistence type="predicted"/>
<evidence type="ECO:0000313" key="2">
    <source>
        <dbReference type="Proteomes" id="UP000615446"/>
    </source>
</evidence>
<organism evidence="1 2">
    <name type="scientific">Rhizophagus clarus</name>
    <dbReference type="NCBI Taxonomy" id="94130"/>
    <lineage>
        <taxon>Eukaryota</taxon>
        <taxon>Fungi</taxon>
        <taxon>Fungi incertae sedis</taxon>
        <taxon>Mucoromycota</taxon>
        <taxon>Glomeromycotina</taxon>
        <taxon>Glomeromycetes</taxon>
        <taxon>Glomerales</taxon>
        <taxon>Glomeraceae</taxon>
        <taxon>Rhizophagus</taxon>
    </lineage>
</organism>
<reference evidence="1" key="1">
    <citation type="submission" date="2019-10" db="EMBL/GenBank/DDBJ databases">
        <title>Conservation and host-specific expression of non-tandemly repeated heterogenous ribosome RNA gene in arbuscular mycorrhizal fungi.</title>
        <authorList>
            <person name="Maeda T."/>
            <person name="Kobayashi Y."/>
            <person name="Nakagawa T."/>
            <person name="Ezawa T."/>
            <person name="Yamaguchi K."/>
            <person name="Bino T."/>
            <person name="Nishimoto Y."/>
            <person name="Shigenobu S."/>
            <person name="Kawaguchi M."/>
        </authorList>
    </citation>
    <scope>NUCLEOTIDE SEQUENCE</scope>
    <source>
        <strain evidence="1">HR1</strain>
    </source>
</reference>